<gene>
    <name evidence="1" type="ORF">SDC9_138525</name>
</gene>
<evidence type="ECO:0000313" key="1">
    <source>
        <dbReference type="EMBL" id="MPM91397.1"/>
    </source>
</evidence>
<protein>
    <submittedName>
        <fullName evidence="1">Uncharacterized protein</fullName>
    </submittedName>
</protein>
<name>A0A645DQ05_9ZZZZ</name>
<organism evidence="1">
    <name type="scientific">bioreactor metagenome</name>
    <dbReference type="NCBI Taxonomy" id="1076179"/>
    <lineage>
        <taxon>unclassified sequences</taxon>
        <taxon>metagenomes</taxon>
        <taxon>ecological metagenomes</taxon>
    </lineage>
</organism>
<reference evidence="1" key="1">
    <citation type="submission" date="2019-08" db="EMBL/GenBank/DDBJ databases">
        <authorList>
            <person name="Kucharzyk K."/>
            <person name="Murdoch R.W."/>
            <person name="Higgins S."/>
            <person name="Loffler F."/>
        </authorList>
    </citation>
    <scope>NUCLEOTIDE SEQUENCE</scope>
</reference>
<dbReference type="EMBL" id="VSSQ01038455">
    <property type="protein sequence ID" value="MPM91397.1"/>
    <property type="molecule type" value="Genomic_DNA"/>
</dbReference>
<dbReference type="AlphaFoldDB" id="A0A645DQ05"/>
<accession>A0A645DQ05</accession>
<comment type="caution">
    <text evidence="1">The sequence shown here is derived from an EMBL/GenBank/DDBJ whole genome shotgun (WGS) entry which is preliminary data.</text>
</comment>
<proteinExistence type="predicted"/>
<sequence>MENPRIITNIAPNFIILCDDFLLIYELNAPIPNINGTVPKLNKNIERAPFVTLPVERA</sequence>